<evidence type="ECO:0000313" key="1">
    <source>
        <dbReference type="EMBL" id="MBC1179088.1"/>
    </source>
</evidence>
<dbReference type="EMBL" id="AJWK01004052">
    <property type="status" value="NOT_ANNOTATED_CDS"/>
    <property type="molecule type" value="Genomic_DNA"/>
</dbReference>
<sequence>MEDMVIRLDLLLDMFDFFLFLQGFRVTSIGDIHVRVRGNILTDWLANLTIDIVIFFFENTIVNFVSNTLHVFLQEAIDEVNASRVRFSDVSAALTESLHTSDPTPLAKYSDHQPIWITYGGIIDLFNGLLLDIEDVRRADDCFLSYNRQLLRMEIASRLTRMPYHYDYETRVMGLGIFRGWVEGHMEDMVIRLDLLLDMFDFFLFLQGFRVTSIGDIHVRVRGNILTDWLANLTIDIVIFFFENTIVNFVSNTLHVFLQEAIDEVNASRVRFSDISAALTESLHTSDPTPLAKYSDHVISLFQKYTNV</sequence>
<dbReference type="InterPro" id="IPR020234">
    <property type="entry name" value="Mite_allergen_group-7"/>
</dbReference>
<name>A0A1B0GH86_LUTLO</name>
<dbReference type="VEuPathDB" id="VectorBase:LLOJ001061"/>
<dbReference type="Gene3D" id="3.15.10.50">
    <property type="match status" value="2"/>
</dbReference>
<accession>A0A1B0GH86</accession>
<dbReference type="Pfam" id="PF16984">
    <property type="entry name" value="Grp7_allergen"/>
    <property type="match status" value="2"/>
</dbReference>
<keyword evidence="3" id="KW-1185">Reference proteome</keyword>
<dbReference type="Proteomes" id="UP000092461">
    <property type="component" value="Unassembled WGS sequence"/>
</dbReference>
<dbReference type="VEuPathDB" id="VectorBase:LLONM1_000784"/>
<evidence type="ECO:0000313" key="2">
    <source>
        <dbReference type="EnsemblMetazoa" id="LLOJ001061-PA"/>
    </source>
</evidence>
<dbReference type="InterPro" id="IPR038602">
    <property type="entry name" value="Mite_allergen_7_sf"/>
</dbReference>
<evidence type="ECO:0000313" key="3">
    <source>
        <dbReference type="Proteomes" id="UP000092461"/>
    </source>
</evidence>
<dbReference type="EMBL" id="AJWK01004051">
    <property type="status" value="NOT_ANNOTATED_CDS"/>
    <property type="molecule type" value="Genomic_DNA"/>
</dbReference>
<dbReference type="EnsemblMetazoa" id="LLOJ001061-RA">
    <property type="protein sequence ID" value="LLOJ001061-PA"/>
    <property type="gene ID" value="LLOJ001061"/>
</dbReference>
<organism evidence="2 3">
    <name type="scientific">Lutzomyia longipalpis</name>
    <name type="common">Sand fly</name>
    <dbReference type="NCBI Taxonomy" id="7200"/>
    <lineage>
        <taxon>Eukaryota</taxon>
        <taxon>Metazoa</taxon>
        <taxon>Ecdysozoa</taxon>
        <taxon>Arthropoda</taxon>
        <taxon>Hexapoda</taxon>
        <taxon>Insecta</taxon>
        <taxon>Pterygota</taxon>
        <taxon>Neoptera</taxon>
        <taxon>Endopterygota</taxon>
        <taxon>Diptera</taxon>
        <taxon>Nematocera</taxon>
        <taxon>Psychodoidea</taxon>
        <taxon>Psychodidae</taxon>
        <taxon>Lutzomyia</taxon>
        <taxon>Lutzomyia</taxon>
    </lineage>
</organism>
<proteinExistence type="predicted"/>
<reference evidence="3" key="1">
    <citation type="submission" date="2012-05" db="EMBL/GenBank/DDBJ databases">
        <title>Whole Genome Assembly of Lutzomyia longipalpis.</title>
        <authorList>
            <person name="Richards S."/>
            <person name="Qu C."/>
            <person name="Dillon R."/>
            <person name="Worley K."/>
            <person name="Scherer S."/>
            <person name="Batterton M."/>
            <person name="Taylor A."/>
            <person name="Hawes A."/>
            <person name="Hernandez B."/>
            <person name="Kovar C."/>
            <person name="Mandapat C."/>
            <person name="Pham C."/>
            <person name="Qu C."/>
            <person name="Jing C."/>
            <person name="Bess C."/>
            <person name="Bandaranaike D."/>
            <person name="Ngo D."/>
            <person name="Ongeri F."/>
            <person name="Arias F."/>
            <person name="Lara F."/>
            <person name="Weissenberger G."/>
            <person name="Kamau G."/>
            <person name="Han H."/>
            <person name="Shen H."/>
            <person name="Dinh H."/>
            <person name="Khalil I."/>
            <person name="Jones J."/>
            <person name="Shafer J."/>
            <person name="Jayaseelan J."/>
            <person name="Quiroz J."/>
            <person name="Blankenburg K."/>
            <person name="Nguyen L."/>
            <person name="Jackson L."/>
            <person name="Francisco L."/>
            <person name="Tang L.-Y."/>
            <person name="Pu L.-L."/>
            <person name="Perales L."/>
            <person name="Lorensuhewa L."/>
            <person name="Munidasa M."/>
            <person name="Coyle M."/>
            <person name="Taylor M."/>
            <person name="Puazo M."/>
            <person name="Firestine M."/>
            <person name="Scheel M."/>
            <person name="Javaid M."/>
            <person name="Wang M."/>
            <person name="Li M."/>
            <person name="Tabassum N."/>
            <person name="Saada N."/>
            <person name="Osuji N."/>
            <person name="Aqrawi P."/>
            <person name="Fu Q."/>
            <person name="Thornton R."/>
            <person name="Raj R."/>
            <person name="Goodspeed R."/>
            <person name="Mata R."/>
            <person name="Najjar R."/>
            <person name="Gubbala S."/>
            <person name="Lee S."/>
            <person name="Denson S."/>
            <person name="Patil S."/>
            <person name="Macmil S."/>
            <person name="Qi S."/>
            <person name="Matskevitch T."/>
            <person name="Palculict T."/>
            <person name="Mathew T."/>
            <person name="Vee V."/>
            <person name="Velamala V."/>
            <person name="Korchina V."/>
            <person name="Cai W."/>
            <person name="Liu W."/>
            <person name="Dai W."/>
            <person name="Zou X."/>
            <person name="Zhu Y."/>
            <person name="Zhang Y."/>
            <person name="Wu Y.-Q."/>
            <person name="Xin Y."/>
            <person name="Nazarath L."/>
            <person name="Kovar C."/>
            <person name="Han Y."/>
            <person name="Muzny D."/>
            <person name="Gibbs R."/>
        </authorList>
    </citation>
    <scope>NUCLEOTIDE SEQUENCE [LARGE SCALE GENOMIC DNA]</scope>
    <source>
        <strain evidence="3">Jacobina</strain>
    </source>
</reference>
<reference evidence="2" key="3">
    <citation type="submission" date="2020-05" db="UniProtKB">
        <authorList>
            <consortium name="EnsemblMetazoa"/>
        </authorList>
    </citation>
    <scope>IDENTIFICATION</scope>
    <source>
        <strain evidence="2">Jacobina</strain>
    </source>
</reference>
<dbReference type="EMBL" id="GITU01010385">
    <property type="protein sequence ID" value="MBC1179088.1"/>
    <property type="molecule type" value="Transcribed_RNA"/>
</dbReference>
<dbReference type="AlphaFoldDB" id="A0A1B0GH86"/>
<protein>
    <submittedName>
        <fullName evidence="1 2">Uncharacterized protein</fullName>
    </submittedName>
</protein>
<reference evidence="1" key="2">
    <citation type="journal article" date="2020" name="BMC">
        <title>Leishmania infection induces a limited differential gene expression in the sand fly midgut.</title>
        <authorList>
            <person name="Coutinho-Abreu I.V."/>
            <person name="Serafim T.D."/>
            <person name="Meneses C."/>
            <person name="Kamhawi S."/>
            <person name="Oliveira F."/>
            <person name="Valenzuela J.G."/>
        </authorList>
    </citation>
    <scope>NUCLEOTIDE SEQUENCE</scope>
    <source>
        <strain evidence="1">Jacobina</strain>
        <tissue evidence="1">Midgut</tissue>
    </source>
</reference>